<feature type="region of interest" description="Disordered" evidence="1">
    <location>
        <begin position="181"/>
        <end position="201"/>
    </location>
</feature>
<reference evidence="2 3" key="1">
    <citation type="journal article" date="2023" name="Sci. Data">
        <title>Genome assembly of the Korean intertidal mud-creeper Batillaria attramentaria.</title>
        <authorList>
            <person name="Patra A.K."/>
            <person name="Ho P.T."/>
            <person name="Jun S."/>
            <person name="Lee S.J."/>
            <person name="Kim Y."/>
            <person name="Won Y.J."/>
        </authorList>
    </citation>
    <scope>NUCLEOTIDE SEQUENCE [LARGE SCALE GENOMIC DNA]</scope>
    <source>
        <strain evidence="2">Wonlab-2016</strain>
    </source>
</reference>
<feature type="region of interest" description="Disordered" evidence="1">
    <location>
        <begin position="48"/>
        <end position="153"/>
    </location>
</feature>
<organism evidence="2 3">
    <name type="scientific">Batillaria attramentaria</name>
    <dbReference type="NCBI Taxonomy" id="370345"/>
    <lineage>
        <taxon>Eukaryota</taxon>
        <taxon>Metazoa</taxon>
        <taxon>Spiralia</taxon>
        <taxon>Lophotrochozoa</taxon>
        <taxon>Mollusca</taxon>
        <taxon>Gastropoda</taxon>
        <taxon>Caenogastropoda</taxon>
        <taxon>Sorbeoconcha</taxon>
        <taxon>Cerithioidea</taxon>
        <taxon>Batillariidae</taxon>
        <taxon>Batillaria</taxon>
    </lineage>
</organism>
<gene>
    <name evidence="2" type="ORF">BaRGS_00028649</name>
</gene>
<comment type="caution">
    <text evidence="2">The sequence shown here is derived from an EMBL/GenBank/DDBJ whole genome shotgun (WGS) entry which is preliminary data.</text>
</comment>
<feature type="non-terminal residue" evidence="2">
    <location>
        <position position="299"/>
    </location>
</feature>
<feature type="compositionally biased region" description="Low complexity" evidence="1">
    <location>
        <begin position="96"/>
        <end position="116"/>
    </location>
</feature>
<evidence type="ECO:0000313" key="2">
    <source>
        <dbReference type="EMBL" id="KAK7480089.1"/>
    </source>
</evidence>
<dbReference type="Proteomes" id="UP001519460">
    <property type="component" value="Unassembled WGS sequence"/>
</dbReference>
<proteinExistence type="predicted"/>
<accession>A0ABD0JZF3</accession>
<dbReference type="AlphaFoldDB" id="A0ABD0JZF3"/>
<feature type="compositionally biased region" description="Basic and acidic residues" evidence="1">
    <location>
        <begin position="216"/>
        <end position="237"/>
    </location>
</feature>
<dbReference type="EMBL" id="JACVVK020000288">
    <property type="protein sequence ID" value="KAK7480089.1"/>
    <property type="molecule type" value="Genomic_DNA"/>
</dbReference>
<keyword evidence="3" id="KW-1185">Reference proteome</keyword>
<feature type="region of interest" description="Disordered" evidence="1">
    <location>
        <begin position="216"/>
        <end position="299"/>
    </location>
</feature>
<name>A0ABD0JZF3_9CAEN</name>
<feature type="non-terminal residue" evidence="2">
    <location>
        <position position="1"/>
    </location>
</feature>
<sequence>CGGLAEYERAALAAHHVMLRSDDVTSEILPFKRLQRIKLLSGPWPGQTNVFSTTEADSRQEYDSGFEGGSDLTRSRRVGIVQSPTRAKRPSTLSPTRSVTFTRSGSRSRSTSRSKSPAVAFGGSVRSRENTGKSRSTESAETSESRKSRLENIPFAGKRRDVLYKPPAAFKPVKKNRRITVAKDPFSTDRQYDLPKGGSFTIKKGERKATQFVNVKRGDDGWKAPKKFELKQGDRKTTQFWTPKLKSGDKGKGRRGHGDDDDGQGRGRRRKLPESEDSGLDSDLRSASTRGKGDGGADQ</sequence>
<protein>
    <submittedName>
        <fullName evidence="2">Uncharacterized protein</fullName>
    </submittedName>
</protein>
<evidence type="ECO:0000256" key="1">
    <source>
        <dbReference type="SAM" id="MobiDB-lite"/>
    </source>
</evidence>
<feature type="compositionally biased region" description="Basic and acidic residues" evidence="1">
    <location>
        <begin position="126"/>
        <end position="150"/>
    </location>
</feature>
<evidence type="ECO:0000313" key="3">
    <source>
        <dbReference type="Proteomes" id="UP001519460"/>
    </source>
</evidence>